<evidence type="ECO:0000313" key="3">
    <source>
        <dbReference type="Proteomes" id="UP000070501"/>
    </source>
</evidence>
<reference evidence="3" key="1">
    <citation type="submission" date="2016-02" db="EMBL/GenBank/DDBJ databases">
        <title>Draft genome sequence of Microdochium bolleyi, a fungal endophyte of beachgrass.</title>
        <authorList>
            <consortium name="DOE Joint Genome Institute"/>
            <person name="David A.S."/>
            <person name="May G."/>
            <person name="Haridas S."/>
            <person name="Lim J."/>
            <person name="Wang M."/>
            <person name="Labutti K."/>
            <person name="Lipzen A."/>
            <person name="Barry K."/>
            <person name="Grigoriev I.V."/>
        </authorList>
    </citation>
    <scope>NUCLEOTIDE SEQUENCE [LARGE SCALE GENOMIC DNA]</scope>
    <source>
        <strain evidence="3">J235TASD1</strain>
    </source>
</reference>
<feature type="region of interest" description="Disordered" evidence="1">
    <location>
        <begin position="332"/>
        <end position="373"/>
    </location>
</feature>
<gene>
    <name evidence="2" type="ORF">Micbo1qcDRAFT_179684</name>
</gene>
<feature type="compositionally biased region" description="Polar residues" evidence="1">
    <location>
        <begin position="517"/>
        <end position="527"/>
    </location>
</feature>
<proteinExistence type="predicted"/>
<feature type="compositionally biased region" description="Basic and acidic residues" evidence="1">
    <location>
        <begin position="507"/>
        <end position="516"/>
    </location>
</feature>
<feature type="compositionally biased region" description="Polar residues" evidence="1">
    <location>
        <begin position="1109"/>
        <end position="1125"/>
    </location>
</feature>
<dbReference type="InParanoid" id="A0A136IP65"/>
<feature type="region of interest" description="Disordered" evidence="1">
    <location>
        <begin position="43"/>
        <end position="228"/>
    </location>
</feature>
<feature type="compositionally biased region" description="Low complexity" evidence="1">
    <location>
        <begin position="279"/>
        <end position="292"/>
    </location>
</feature>
<feature type="compositionally biased region" description="Polar residues" evidence="1">
    <location>
        <begin position="139"/>
        <end position="151"/>
    </location>
</feature>
<feature type="region of interest" description="Disordered" evidence="1">
    <location>
        <begin position="1092"/>
        <end position="1125"/>
    </location>
</feature>
<feature type="compositionally biased region" description="Basic and acidic residues" evidence="1">
    <location>
        <begin position="332"/>
        <end position="344"/>
    </location>
</feature>
<feature type="region of interest" description="Disordered" evidence="1">
    <location>
        <begin position="507"/>
        <end position="543"/>
    </location>
</feature>
<dbReference type="OrthoDB" id="5229017at2759"/>
<evidence type="ECO:0000313" key="2">
    <source>
        <dbReference type="EMBL" id="KXJ86717.1"/>
    </source>
</evidence>
<organism evidence="2 3">
    <name type="scientific">Microdochium bolleyi</name>
    <dbReference type="NCBI Taxonomy" id="196109"/>
    <lineage>
        <taxon>Eukaryota</taxon>
        <taxon>Fungi</taxon>
        <taxon>Dikarya</taxon>
        <taxon>Ascomycota</taxon>
        <taxon>Pezizomycotina</taxon>
        <taxon>Sordariomycetes</taxon>
        <taxon>Xylariomycetidae</taxon>
        <taxon>Xylariales</taxon>
        <taxon>Microdochiaceae</taxon>
        <taxon>Microdochium</taxon>
    </lineage>
</organism>
<sequence length="1125" mass="125786">MAPNQNSSDRSINPVDLRFAGEHYDPEREAAIEELRRGLYNSPLGRFISRNDNGSPLDHVHDGDSPPALEFDRNDDSPPDLGTVHGGRPTFTSFDEGAVSPLDSPHSERSAFLSDPSPESSPGGTPTPVVDGYEDEEISQGQSQENQTRPSNRGRRSSGHWMNRDYDYHEPEDNDHDFFLHPTDPNYQPSSHEARRHRDRERSRSPDRAHRYQNRDDDEAYSHRYRGNRAQVGANSRLTTIARVWKDNVELYKSFKRQRTIARFQSTAPRNGITYAQTPPESMSGDSSDGESLAPWEKMRLEDSAYDRHEEQRAEFEDCIIQYNEERAAAVEAEAKRKEKEKSREKRRKRARAEAARNEAAQNEAAENPTATGTEEIVTDPASLAIPARPVSEMTTFSRILECAGINSQLHQPQPQTPTAANEPAPYDLRFQDMRDRAAVTKKPPGPLDVSTANSAYRPWNIRPTSSVYSQDNLQDQTPEEIGETISSNTVSNKSFATCIKNWIKKPDSDEREKTSVSRPQARQGSESFAAFSRPNPDTCGCAQPYDNRPAMHTPFTAYFHEHGIKPAEAKNKQLFGPGGFLEDTAQVPEKAEPEKSIMSTIEGVFKKAKNKAVDLRASMTSTDLTLEHSRNKVNPIKITLRPREQCQVITEIELTSVEALTFFLHRQELWNRMDPAKMKKIVDKWVAEGNTVPEFYRYNLTTQIEICLAHVETFRFFGPAQNNTAAVSAVLDTAKKNARIMSLRTFGQPDSVIARLIIDSQKFLVLLDAEENSHRMQSLTEVAQFFHCIVERDEAVQAYGAQKHAEHNEILQSQRRRIDENPLALSGDISHELHDPCDRREQGTYFEYNGRCGVISDETFQEAVDLAQKADREAQSYMQRKTAEARDAGLFGHPVPAPCGHEDPESCLHWTLRPESEPVPSVAQSSVAAHTNEIFPLPFNTNEVECQKPCDNEAEYQPSYLDEAVPQLDTEIPGAELNFNSPRDTMGDRVLQMISDMGRSNISNSAAPPQPQPSETHGSNNLPAASYPVLDGTTALETPTDNRFERPDSPTLGFHPNVSFATSPYSGIHAVPGSAIGVALTSDATRSTANLLSHDSQPLTRKRAHAASESTYNLPSTSQLPSQG</sequence>
<keyword evidence="3" id="KW-1185">Reference proteome</keyword>
<feature type="compositionally biased region" description="Low complexity" evidence="1">
    <location>
        <begin position="358"/>
        <end position="368"/>
    </location>
</feature>
<protein>
    <submittedName>
        <fullName evidence="2">Uncharacterized protein</fullName>
    </submittedName>
</protein>
<feature type="compositionally biased region" description="Low complexity" evidence="1">
    <location>
        <begin position="114"/>
        <end position="128"/>
    </location>
</feature>
<accession>A0A136IP65</accession>
<feature type="compositionally biased region" description="Basic and acidic residues" evidence="1">
    <location>
        <begin position="58"/>
        <end position="76"/>
    </location>
</feature>
<evidence type="ECO:0000256" key="1">
    <source>
        <dbReference type="SAM" id="MobiDB-lite"/>
    </source>
</evidence>
<feature type="region of interest" description="Disordered" evidence="1">
    <location>
        <begin position="1000"/>
        <end position="1056"/>
    </location>
</feature>
<feature type="region of interest" description="Disordered" evidence="1">
    <location>
        <begin position="270"/>
        <end position="294"/>
    </location>
</feature>
<dbReference type="AlphaFoldDB" id="A0A136IP65"/>
<name>A0A136IP65_9PEZI</name>
<dbReference type="Proteomes" id="UP000070501">
    <property type="component" value="Unassembled WGS sequence"/>
</dbReference>
<feature type="compositionally biased region" description="Basic and acidic residues" evidence="1">
    <location>
        <begin position="162"/>
        <end position="179"/>
    </location>
</feature>
<feature type="compositionally biased region" description="Basic and acidic residues" evidence="1">
    <location>
        <begin position="200"/>
        <end position="215"/>
    </location>
</feature>
<dbReference type="EMBL" id="KQ964266">
    <property type="protein sequence ID" value="KXJ86717.1"/>
    <property type="molecule type" value="Genomic_DNA"/>
</dbReference>